<feature type="transmembrane region" description="Helical" evidence="7">
    <location>
        <begin position="398"/>
        <end position="421"/>
    </location>
</feature>
<dbReference type="AlphaFoldDB" id="E3JCU2"/>
<evidence type="ECO:0000256" key="4">
    <source>
        <dbReference type="ARBA" id="ARBA00022840"/>
    </source>
</evidence>
<dbReference type="InterPro" id="IPR017441">
    <property type="entry name" value="Protein_kinase_ATP_BS"/>
</dbReference>
<dbReference type="CDD" id="cd14014">
    <property type="entry name" value="STKc_PknB_like"/>
    <property type="match status" value="1"/>
</dbReference>
<dbReference type="PROSITE" id="PS00107">
    <property type="entry name" value="PROTEIN_KINASE_ATP"/>
    <property type="match status" value="1"/>
</dbReference>
<keyword evidence="4 5" id="KW-0067">ATP-binding</keyword>
<organism evidence="9 10">
    <name type="scientific">Pseudofrankia inefficax (strain DSM 45817 / CECT 9037 / DDB 130130 / EuI1c)</name>
    <name type="common">Frankia inefficax</name>
    <dbReference type="NCBI Taxonomy" id="298654"/>
    <lineage>
        <taxon>Bacteria</taxon>
        <taxon>Bacillati</taxon>
        <taxon>Actinomycetota</taxon>
        <taxon>Actinomycetes</taxon>
        <taxon>Frankiales</taxon>
        <taxon>Frankiaceae</taxon>
        <taxon>Pseudofrankia</taxon>
    </lineage>
</organism>
<keyword evidence="7" id="KW-0812">Transmembrane</keyword>
<feature type="compositionally biased region" description="Pro residues" evidence="6">
    <location>
        <begin position="369"/>
        <end position="390"/>
    </location>
</feature>
<dbReference type="STRING" id="298654.FraEuI1c_1881"/>
<evidence type="ECO:0000259" key="8">
    <source>
        <dbReference type="PROSITE" id="PS50011"/>
    </source>
</evidence>
<dbReference type="InParanoid" id="E3JCU2"/>
<keyword evidence="2 5" id="KW-0547">Nucleotide-binding</keyword>
<keyword evidence="1" id="KW-0808">Transferase</keyword>
<dbReference type="SMART" id="SM00220">
    <property type="entry name" value="S_TKc"/>
    <property type="match status" value="1"/>
</dbReference>
<evidence type="ECO:0000256" key="2">
    <source>
        <dbReference type="ARBA" id="ARBA00022741"/>
    </source>
</evidence>
<reference evidence="9 10" key="1">
    <citation type="submission" date="2010-10" db="EMBL/GenBank/DDBJ databases">
        <title>Complete sequence of Frankia sp. EuI1c.</title>
        <authorList>
            <consortium name="US DOE Joint Genome Institute"/>
            <person name="Lucas S."/>
            <person name="Copeland A."/>
            <person name="Lapidus A."/>
            <person name="Cheng J.-F."/>
            <person name="Bruce D."/>
            <person name="Goodwin L."/>
            <person name="Pitluck S."/>
            <person name="Chertkov O."/>
            <person name="Detter J.C."/>
            <person name="Han C."/>
            <person name="Tapia R."/>
            <person name="Land M."/>
            <person name="Hauser L."/>
            <person name="Jeffries C."/>
            <person name="Kyrpides N."/>
            <person name="Ivanova N."/>
            <person name="Mikhailova N."/>
            <person name="Beauchemin N."/>
            <person name="Sen A."/>
            <person name="Sur S.A."/>
            <person name="Gtari M."/>
            <person name="Wall L."/>
            <person name="Tisa L."/>
            <person name="Woyke T."/>
        </authorList>
    </citation>
    <scope>NUCLEOTIDE SEQUENCE [LARGE SCALE GENOMIC DNA]</scope>
    <source>
        <strain evidence="10">DSM 45817 / CECT 9037 / EuI1c</strain>
    </source>
</reference>
<evidence type="ECO:0000256" key="7">
    <source>
        <dbReference type="SAM" id="Phobius"/>
    </source>
</evidence>
<feature type="domain" description="Protein kinase" evidence="8">
    <location>
        <begin position="15"/>
        <end position="277"/>
    </location>
</feature>
<dbReference type="InterPro" id="IPR011009">
    <property type="entry name" value="Kinase-like_dom_sf"/>
</dbReference>
<evidence type="ECO:0000313" key="9">
    <source>
        <dbReference type="EMBL" id="ADP79932.1"/>
    </source>
</evidence>
<dbReference type="InterPro" id="IPR008271">
    <property type="entry name" value="Ser/Thr_kinase_AS"/>
</dbReference>
<dbReference type="GO" id="GO:0004674">
    <property type="term" value="F:protein serine/threonine kinase activity"/>
    <property type="evidence" value="ECO:0007669"/>
    <property type="project" value="UniProtKB-KW"/>
</dbReference>
<name>E3JCU2_PSEI1</name>
<dbReference type="PROSITE" id="PS50011">
    <property type="entry name" value="PROTEIN_KINASE_DOM"/>
    <property type="match status" value="1"/>
</dbReference>
<evidence type="ECO:0000256" key="1">
    <source>
        <dbReference type="ARBA" id="ARBA00022679"/>
    </source>
</evidence>
<evidence type="ECO:0000256" key="5">
    <source>
        <dbReference type="PROSITE-ProRule" id="PRU10141"/>
    </source>
</evidence>
<dbReference type="KEGG" id="fri:FraEuI1c_1881"/>
<dbReference type="Gene3D" id="1.10.510.10">
    <property type="entry name" value="Transferase(Phosphotransferase) domain 1"/>
    <property type="match status" value="1"/>
</dbReference>
<dbReference type="Gene3D" id="3.30.200.20">
    <property type="entry name" value="Phosphorylase Kinase, domain 1"/>
    <property type="match status" value="1"/>
</dbReference>
<feature type="binding site" evidence="5">
    <location>
        <position position="43"/>
    </location>
    <ligand>
        <name>ATP</name>
        <dbReference type="ChEBI" id="CHEBI:30616"/>
    </ligand>
</feature>
<gene>
    <name evidence="9" type="ordered locus">FraEuI1c_1881</name>
</gene>
<keyword evidence="3 9" id="KW-0418">Kinase</keyword>
<dbReference type="Proteomes" id="UP000002484">
    <property type="component" value="Chromosome"/>
</dbReference>
<feature type="region of interest" description="Disordered" evidence="6">
    <location>
        <begin position="296"/>
        <end position="334"/>
    </location>
</feature>
<accession>E3JCU2</accession>
<feature type="region of interest" description="Disordered" evidence="6">
    <location>
        <begin position="426"/>
        <end position="475"/>
    </location>
</feature>
<evidence type="ECO:0000256" key="6">
    <source>
        <dbReference type="SAM" id="MobiDB-lite"/>
    </source>
</evidence>
<dbReference type="eggNOG" id="COG0515">
    <property type="taxonomic scope" value="Bacteria"/>
</dbReference>
<dbReference type="HOGENOM" id="CLU_000288_135_1_11"/>
<feature type="region of interest" description="Disordered" evidence="6">
    <location>
        <begin position="368"/>
        <end position="394"/>
    </location>
</feature>
<dbReference type="OrthoDB" id="9762169at2"/>
<protein>
    <submittedName>
        <fullName evidence="9">Serine/threonine protein kinase</fullName>
    </submittedName>
</protein>
<keyword evidence="9" id="KW-0723">Serine/threonine-protein kinase</keyword>
<dbReference type="EMBL" id="CP002299">
    <property type="protein sequence ID" value="ADP79932.1"/>
    <property type="molecule type" value="Genomic_DNA"/>
</dbReference>
<sequence>MRPLRVGDPVAVGGYRLLGTLGAGGMGRVYLARNQGGRTVAVKVIRPEYADEAAFRTRFRREVDAARRVGGPWTAPLIDADPDSEHPYLVTAYIPGPSLGRAVADHGPLPAASVRALGAGLAEALIAVHSAGLVHRDLKPSNVILSPDGPRVIDFGISRAVDASVLTTSGAVVGSPAFMAPEQVHGAEIGPASDVFSLGSVLVFAATGAGPFDGSGMASVLHRVLTREPDLDGLPAELRELVRACLHKDPAARPTPRALVSALAPDGAAALMAAGWLPADLVTNLSRQAVALLDLDTPSEPGPPYARVPPTGSIPPAGTVPPGGSVPPAGTVPPGGSLPPPGYAAPAGYLTPAGEAPSGLVTVATPGHYPGPVPIPPGPPGASPAAPGPPAGGSQRRALIAVAAAGALGLAVVVLLVVLLVRHSHGSPTGHDGDIGTRTTGPAISLDTSGPVTSPGRSTPDGSATPAPASTLRPGPLPAGYVGTWQGTVTTQDGAIVYQAVITLRAGDTGQTVGHADMKVTTVLGLPVDPIDCTGDLRLVGFGGPSGNEVVVGDIAGSGKNVTLLGLPACTEGGTTRLLLGSDGQLTYTSEDVPGGRPSGTLRRQQ</sequence>
<dbReference type="Pfam" id="PF00069">
    <property type="entry name" value="Pkinase"/>
    <property type="match status" value="1"/>
</dbReference>
<evidence type="ECO:0000313" key="10">
    <source>
        <dbReference type="Proteomes" id="UP000002484"/>
    </source>
</evidence>
<feature type="region of interest" description="Disordered" evidence="6">
    <location>
        <begin position="587"/>
        <end position="606"/>
    </location>
</feature>
<dbReference type="RefSeq" id="WP_013423051.1">
    <property type="nucleotide sequence ID" value="NC_014666.1"/>
</dbReference>
<proteinExistence type="predicted"/>
<keyword evidence="10" id="KW-1185">Reference proteome</keyword>
<dbReference type="SUPFAM" id="SSF56112">
    <property type="entry name" value="Protein kinase-like (PK-like)"/>
    <property type="match status" value="1"/>
</dbReference>
<keyword evidence="7" id="KW-0472">Membrane</keyword>
<dbReference type="InterPro" id="IPR000719">
    <property type="entry name" value="Prot_kinase_dom"/>
</dbReference>
<keyword evidence="7" id="KW-1133">Transmembrane helix</keyword>
<dbReference type="GO" id="GO:0005524">
    <property type="term" value="F:ATP binding"/>
    <property type="evidence" value="ECO:0007669"/>
    <property type="project" value="UniProtKB-UniRule"/>
</dbReference>
<dbReference type="PANTHER" id="PTHR43289">
    <property type="entry name" value="MITOGEN-ACTIVATED PROTEIN KINASE KINASE KINASE 20-RELATED"/>
    <property type="match status" value="1"/>
</dbReference>
<dbReference type="PROSITE" id="PS00108">
    <property type="entry name" value="PROTEIN_KINASE_ST"/>
    <property type="match status" value="1"/>
</dbReference>
<feature type="compositionally biased region" description="Polar residues" evidence="6">
    <location>
        <begin position="437"/>
        <end position="462"/>
    </location>
</feature>
<dbReference type="PANTHER" id="PTHR43289:SF34">
    <property type="entry name" value="SERINE_THREONINE-PROTEIN KINASE YBDM-RELATED"/>
    <property type="match status" value="1"/>
</dbReference>
<evidence type="ECO:0000256" key="3">
    <source>
        <dbReference type="ARBA" id="ARBA00022777"/>
    </source>
</evidence>